<dbReference type="SMART" id="SM00671">
    <property type="entry name" value="SEL1"/>
    <property type="match status" value="3"/>
</dbReference>
<dbReference type="Gene3D" id="1.25.40.10">
    <property type="entry name" value="Tetratricopeptide repeat domain"/>
    <property type="match status" value="1"/>
</dbReference>
<feature type="signal peptide" evidence="5">
    <location>
        <begin position="1"/>
        <end position="17"/>
    </location>
</feature>
<feature type="chain" id="PRO_5017059583" description="beta-lactamase" evidence="5">
    <location>
        <begin position="18"/>
        <end position="177"/>
    </location>
</feature>
<evidence type="ECO:0000256" key="2">
    <source>
        <dbReference type="ARBA" id="ARBA00012865"/>
    </source>
</evidence>
<keyword evidence="4" id="KW-0046">Antibiotic resistance</keyword>
<reference evidence="6 7" key="1">
    <citation type="submission" date="2017-10" db="EMBL/GenBank/DDBJ databases">
        <title>Genomics of the genus Arcobacter.</title>
        <authorList>
            <person name="Perez-Cataluna A."/>
            <person name="Figueras M.J."/>
        </authorList>
    </citation>
    <scope>NUCLEOTIDE SEQUENCE [LARGE SCALE GENOMIC DNA]</scope>
    <source>
        <strain evidence="6 7">CECT 9230</strain>
    </source>
</reference>
<evidence type="ECO:0000256" key="3">
    <source>
        <dbReference type="ARBA" id="ARBA00023157"/>
    </source>
</evidence>
<protein>
    <recommendedName>
        <fullName evidence="2">beta-lactamase</fullName>
        <ecNumber evidence="2">3.5.2.6</ecNumber>
    </recommendedName>
</protein>
<evidence type="ECO:0000256" key="5">
    <source>
        <dbReference type="SAM" id="SignalP"/>
    </source>
</evidence>
<dbReference type="EC" id="3.5.2.6" evidence="2"/>
<keyword evidence="7" id="KW-1185">Reference proteome</keyword>
<keyword evidence="3" id="KW-1015">Disulfide bond</keyword>
<name>A0A366MVB8_9BACT</name>
<sequence>MKKIIAFVLLISLNIFANDIDKADEAYEKQDYKTAIEYYIKATNSTDLVTKLDAMNQLGFIYDNVQVHQGITPNLKLAYEWYKKCADLDDAQCQFNIGSMYDEGHGVEQNYSIAMNWYLKAAEQDFIDALYNIGLVYEVGKGTRKDIPEAIKWYSKAAALGDVESAQLVNDLKATLK</sequence>
<evidence type="ECO:0000256" key="4">
    <source>
        <dbReference type="ARBA" id="ARBA00023251"/>
    </source>
</evidence>
<dbReference type="Proteomes" id="UP000252669">
    <property type="component" value="Unassembled WGS sequence"/>
</dbReference>
<comment type="caution">
    <text evidence="6">The sequence shown here is derived from an EMBL/GenBank/DDBJ whole genome shotgun (WGS) entry which is preliminary data.</text>
</comment>
<dbReference type="EMBL" id="PDKB01000002">
    <property type="protein sequence ID" value="RBQ30007.1"/>
    <property type="molecule type" value="Genomic_DNA"/>
</dbReference>
<evidence type="ECO:0000313" key="7">
    <source>
        <dbReference type="Proteomes" id="UP000252669"/>
    </source>
</evidence>
<dbReference type="OrthoDB" id="9772133at2"/>
<dbReference type="GO" id="GO:0046677">
    <property type="term" value="P:response to antibiotic"/>
    <property type="evidence" value="ECO:0007669"/>
    <property type="project" value="UniProtKB-KW"/>
</dbReference>
<accession>A0A366MVB8</accession>
<keyword evidence="5" id="KW-0732">Signal</keyword>
<proteinExistence type="predicted"/>
<dbReference type="RefSeq" id="WP_113892725.1">
    <property type="nucleotide sequence ID" value="NZ_JANJGA010000003.1"/>
</dbReference>
<dbReference type="GO" id="GO:0008800">
    <property type="term" value="F:beta-lactamase activity"/>
    <property type="evidence" value="ECO:0007669"/>
    <property type="project" value="UniProtKB-EC"/>
</dbReference>
<dbReference type="Pfam" id="PF08238">
    <property type="entry name" value="Sel1"/>
    <property type="match status" value="4"/>
</dbReference>
<comment type="catalytic activity">
    <reaction evidence="1">
        <text>a beta-lactam + H2O = a substituted beta-amino acid</text>
        <dbReference type="Rhea" id="RHEA:20401"/>
        <dbReference type="ChEBI" id="CHEBI:15377"/>
        <dbReference type="ChEBI" id="CHEBI:35627"/>
        <dbReference type="ChEBI" id="CHEBI:140347"/>
        <dbReference type="EC" id="3.5.2.6"/>
    </reaction>
</comment>
<organism evidence="6 7">
    <name type="scientific">Aliarcobacter vitoriensis</name>
    <dbReference type="NCBI Taxonomy" id="2011099"/>
    <lineage>
        <taxon>Bacteria</taxon>
        <taxon>Pseudomonadati</taxon>
        <taxon>Campylobacterota</taxon>
        <taxon>Epsilonproteobacteria</taxon>
        <taxon>Campylobacterales</taxon>
        <taxon>Arcobacteraceae</taxon>
        <taxon>Aliarcobacter</taxon>
    </lineage>
</organism>
<evidence type="ECO:0000256" key="1">
    <source>
        <dbReference type="ARBA" id="ARBA00001526"/>
    </source>
</evidence>
<dbReference type="InterPro" id="IPR006597">
    <property type="entry name" value="Sel1-like"/>
</dbReference>
<gene>
    <name evidence="6" type="ORF">CRU91_01645</name>
</gene>
<dbReference type="PANTHER" id="PTHR11102">
    <property type="entry name" value="SEL-1-LIKE PROTEIN"/>
    <property type="match status" value="1"/>
</dbReference>
<dbReference type="SUPFAM" id="SSF81901">
    <property type="entry name" value="HCP-like"/>
    <property type="match status" value="1"/>
</dbReference>
<dbReference type="InterPro" id="IPR050767">
    <property type="entry name" value="Sel1_AlgK"/>
</dbReference>
<dbReference type="AlphaFoldDB" id="A0A366MVB8"/>
<dbReference type="InterPro" id="IPR011990">
    <property type="entry name" value="TPR-like_helical_dom_sf"/>
</dbReference>
<dbReference type="PANTHER" id="PTHR11102:SF160">
    <property type="entry name" value="ERAD-ASSOCIATED E3 UBIQUITIN-PROTEIN LIGASE COMPONENT HRD3"/>
    <property type="match status" value="1"/>
</dbReference>
<evidence type="ECO:0000313" key="6">
    <source>
        <dbReference type="EMBL" id="RBQ30007.1"/>
    </source>
</evidence>